<dbReference type="CDD" id="cd19941">
    <property type="entry name" value="TIL"/>
    <property type="match status" value="1"/>
</dbReference>
<accession>A0A9Q1BVR4</accession>
<organism evidence="9 10">
    <name type="scientific">Holothuria leucospilota</name>
    <name type="common">Black long sea cucumber</name>
    <name type="synonym">Mertensiothuria leucospilota</name>
    <dbReference type="NCBI Taxonomy" id="206669"/>
    <lineage>
        <taxon>Eukaryota</taxon>
        <taxon>Metazoa</taxon>
        <taxon>Echinodermata</taxon>
        <taxon>Eleutherozoa</taxon>
        <taxon>Echinozoa</taxon>
        <taxon>Holothuroidea</taxon>
        <taxon>Aspidochirotacea</taxon>
        <taxon>Aspidochirotida</taxon>
        <taxon>Holothuriidae</taxon>
        <taxon>Holothuria</taxon>
    </lineage>
</organism>
<protein>
    <submittedName>
        <fullName evidence="9">Fibrinogen-like protein A</fullName>
    </submittedName>
</protein>
<keyword evidence="2" id="KW-0964">Secreted</keyword>
<comment type="subcellular location">
    <subcellularLocation>
        <location evidence="1">Secreted</location>
    </subcellularLocation>
</comment>
<keyword evidence="10" id="KW-1185">Reference proteome</keyword>
<evidence type="ECO:0000256" key="2">
    <source>
        <dbReference type="ARBA" id="ARBA00022525"/>
    </source>
</evidence>
<dbReference type="AlphaFoldDB" id="A0A9Q1BVR4"/>
<dbReference type="NCBIfam" id="NF040941">
    <property type="entry name" value="GGGWT_bact"/>
    <property type="match status" value="1"/>
</dbReference>
<dbReference type="Gene3D" id="3.90.215.10">
    <property type="entry name" value="Gamma Fibrinogen, chain A, domain 1"/>
    <property type="match status" value="1"/>
</dbReference>
<evidence type="ECO:0000256" key="6">
    <source>
        <dbReference type="ARBA" id="ARBA00023180"/>
    </source>
</evidence>
<evidence type="ECO:0000313" key="10">
    <source>
        <dbReference type="Proteomes" id="UP001152320"/>
    </source>
</evidence>
<comment type="caution">
    <text evidence="9">The sequence shown here is derived from an EMBL/GenBank/DDBJ whole genome shotgun (WGS) entry which is preliminary data.</text>
</comment>
<feature type="domain" description="Fibrinogen C-terminal" evidence="8">
    <location>
        <begin position="35"/>
        <end position="173"/>
    </location>
</feature>
<gene>
    <name evidence="9" type="ORF">HOLleu_23947</name>
</gene>
<evidence type="ECO:0000259" key="8">
    <source>
        <dbReference type="PROSITE" id="PS51406"/>
    </source>
</evidence>
<sequence length="242" mass="28002">MVLLFQLNIIVSFVIFFWASSTALSEESGPSYFFYQEPEYPRDCKEVRDSCNTQISNGVFLIKPDGYHKPFEVYCDNDSESGGWTVIQRRLDGSLIFQREWREYKVGFGFLSQEYWIGNEKLSFLTNQNTYELRIDFTLFDGSSFYIAYSLFRIGDEFNGYTLTHLGFFSGRANITNCSNNKDYIPCTCERSCEHPDVCIMNCTEDETCICPNGFYLKGEECVQLEDCGCFLDGNIIPVIRF</sequence>
<keyword evidence="3 7" id="KW-0732">Signal</keyword>
<dbReference type="InterPro" id="IPR002181">
    <property type="entry name" value="Fibrinogen_a/b/g_C_dom"/>
</dbReference>
<dbReference type="InterPro" id="IPR014716">
    <property type="entry name" value="Fibrinogen_a/b/g_C_1"/>
</dbReference>
<evidence type="ECO:0000256" key="7">
    <source>
        <dbReference type="SAM" id="SignalP"/>
    </source>
</evidence>
<name>A0A9Q1BVR4_HOLLE</name>
<dbReference type="SMART" id="SM00186">
    <property type="entry name" value="FBG"/>
    <property type="match status" value="1"/>
</dbReference>
<dbReference type="PANTHER" id="PTHR47221:SF6">
    <property type="entry name" value="FIBRINOGEN ALPHA CHAIN"/>
    <property type="match status" value="1"/>
</dbReference>
<feature type="signal peptide" evidence="7">
    <location>
        <begin position="1"/>
        <end position="25"/>
    </location>
</feature>
<evidence type="ECO:0000256" key="4">
    <source>
        <dbReference type="ARBA" id="ARBA00023054"/>
    </source>
</evidence>
<evidence type="ECO:0000256" key="3">
    <source>
        <dbReference type="ARBA" id="ARBA00022729"/>
    </source>
</evidence>
<proteinExistence type="predicted"/>
<keyword evidence="6" id="KW-0325">Glycoprotein</keyword>
<dbReference type="GO" id="GO:0005201">
    <property type="term" value="F:extracellular matrix structural constituent"/>
    <property type="evidence" value="ECO:0007669"/>
    <property type="project" value="TreeGrafter"/>
</dbReference>
<dbReference type="EMBL" id="JAIZAY010000011">
    <property type="protein sequence ID" value="KAJ8033637.1"/>
    <property type="molecule type" value="Genomic_DNA"/>
</dbReference>
<evidence type="ECO:0000256" key="5">
    <source>
        <dbReference type="ARBA" id="ARBA00023157"/>
    </source>
</evidence>
<dbReference type="GO" id="GO:0030674">
    <property type="term" value="F:protein-macromolecule adaptor activity"/>
    <property type="evidence" value="ECO:0007669"/>
    <property type="project" value="TreeGrafter"/>
</dbReference>
<evidence type="ECO:0000313" key="9">
    <source>
        <dbReference type="EMBL" id="KAJ8033637.1"/>
    </source>
</evidence>
<dbReference type="InterPro" id="IPR037579">
    <property type="entry name" value="FIB_ANG-like"/>
</dbReference>
<feature type="chain" id="PRO_5040215063" evidence="7">
    <location>
        <begin position="26"/>
        <end position="242"/>
    </location>
</feature>
<dbReference type="OrthoDB" id="7735550at2759"/>
<evidence type="ECO:0000256" key="1">
    <source>
        <dbReference type="ARBA" id="ARBA00004613"/>
    </source>
</evidence>
<dbReference type="SUPFAM" id="SSF56496">
    <property type="entry name" value="Fibrinogen C-terminal domain-like"/>
    <property type="match status" value="1"/>
</dbReference>
<keyword evidence="5" id="KW-1015">Disulfide bond</keyword>
<dbReference type="GO" id="GO:0034116">
    <property type="term" value="P:positive regulation of heterotypic cell-cell adhesion"/>
    <property type="evidence" value="ECO:0007669"/>
    <property type="project" value="TreeGrafter"/>
</dbReference>
<dbReference type="Proteomes" id="UP001152320">
    <property type="component" value="Chromosome 11"/>
</dbReference>
<dbReference type="InterPro" id="IPR036056">
    <property type="entry name" value="Fibrinogen-like_C"/>
</dbReference>
<dbReference type="GO" id="GO:0005577">
    <property type="term" value="C:fibrinogen complex"/>
    <property type="evidence" value="ECO:0007669"/>
    <property type="project" value="TreeGrafter"/>
</dbReference>
<dbReference type="Pfam" id="PF00147">
    <property type="entry name" value="Fibrinogen_C"/>
    <property type="match status" value="1"/>
</dbReference>
<dbReference type="PANTHER" id="PTHR47221">
    <property type="entry name" value="FIBRINOGEN ALPHA CHAIN"/>
    <property type="match status" value="1"/>
</dbReference>
<keyword evidence="4" id="KW-0175">Coiled coil</keyword>
<reference evidence="9" key="1">
    <citation type="submission" date="2021-10" db="EMBL/GenBank/DDBJ databases">
        <title>Tropical sea cucumber genome reveals ecological adaptation and Cuvierian tubules defense mechanism.</title>
        <authorList>
            <person name="Chen T."/>
        </authorList>
    </citation>
    <scope>NUCLEOTIDE SEQUENCE</scope>
    <source>
        <strain evidence="9">Nanhai2018</strain>
        <tissue evidence="9">Muscle</tissue>
    </source>
</reference>
<dbReference type="PROSITE" id="PS51406">
    <property type="entry name" value="FIBRINOGEN_C_2"/>
    <property type="match status" value="1"/>
</dbReference>
<dbReference type="InterPro" id="IPR036084">
    <property type="entry name" value="Ser_inhib-like_sf"/>
</dbReference>
<dbReference type="SUPFAM" id="SSF57567">
    <property type="entry name" value="Serine protease inhibitors"/>
    <property type="match status" value="1"/>
</dbReference>